<feature type="compositionally biased region" description="Basic and acidic residues" evidence="1">
    <location>
        <begin position="352"/>
        <end position="362"/>
    </location>
</feature>
<sequence length="401" mass="46086">MADSELRTEASLPELDNHLRSAEEATQAEEVAVAAAVAAAAAEASKKVKKDTVEDPALESMDKVVAKSVSESLYEPLHRKKRTRKDIGTVSTGSFTEPKKCSRCRVKRINETPEMLSRYQTCINCRRKRRVTKRKIRSPTKLPNLSDDWETYRQKVATNTTEDLFQHNYRNYADESIFPRYRPEELNYEIVEKISKDLLQHYIVPLQLATGFRFAVRDHHKPLLYEANRAKKITWMFVCSQDKYRQRQSRSKNKRQVVNKLKTEACASKITLNYDLVTGMVQISYNHRHHYPYSWKKGEKPINDNEIVTAPDDTVRAQDVINEFIAQSTNTDHQLDTSQIVELATRAAVQAQREREDGKNEPEQQQQASLYDGKEESVANGGQVKVQDVEDIAIDRQLLGQ</sequence>
<organism evidence="2 3">
    <name type="scientific">Brettanomyces naardenensis</name>
    <name type="common">Yeast</name>
    <dbReference type="NCBI Taxonomy" id="13370"/>
    <lineage>
        <taxon>Eukaryota</taxon>
        <taxon>Fungi</taxon>
        <taxon>Dikarya</taxon>
        <taxon>Ascomycota</taxon>
        <taxon>Saccharomycotina</taxon>
        <taxon>Pichiomycetes</taxon>
        <taxon>Pichiales</taxon>
        <taxon>Pichiaceae</taxon>
        <taxon>Brettanomyces</taxon>
    </lineage>
</organism>
<feature type="region of interest" description="Disordered" evidence="1">
    <location>
        <begin position="351"/>
        <end position="386"/>
    </location>
</feature>
<dbReference type="STRING" id="13370.A0A448YIL3"/>
<evidence type="ECO:0000313" key="3">
    <source>
        <dbReference type="Proteomes" id="UP000290900"/>
    </source>
</evidence>
<evidence type="ECO:0000256" key="1">
    <source>
        <dbReference type="SAM" id="MobiDB-lite"/>
    </source>
</evidence>
<dbReference type="OrthoDB" id="3980607at2759"/>
<dbReference type="EMBL" id="CAACVR010000007">
    <property type="protein sequence ID" value="VEU20792.1"/>
    <property type="molecule type" value="Genomic_DNA"/>
</dbReference>
<dbReference type="Proteomes" id="UP000290900">
    <property type="component" value="Unassembled WGS sequence"/>
</dbReference>
<dbReference type="InParanoid" id="A0A448YIL3"/>
<reference evidence="2 3" key="1">
    <citation type="submission" date="2018-12" db="EMBL/GenBank/DDBJ databases">
        <authorList>
            <person name="Tiukova I."/>
            <person name="Dainat J."/>
        </authorList>
    </citation>
    <scope>NUCLEOTIDE SEQUENCE [LARGE SCALE GENOMIC DNA]</scope>
</reference>
<accession>A0A448YIL3</accession>
<protein>
    <submittedName>
        <fullName evidence="2">DEKNAAC101723</fullName>
    </submittedName>
</protein>
<name>A0A448YIL3_BRENA</name>
<gene>
    <name evidence="2" type="ORF">BRENAR_LOCUS1527</name>
</gene>
<proteinExistence type="predicted"/>
<evidence type="ECO:0000313" key="2">
    <source>
        <dbReference type="EMBL" id="VEU20792.1"/>
    </source>
</evidence>
<feature type="region of interest" description="Disordered" evidence="1">
    <location>
        <begin position="1"/>
        <end position="26"/>
    </location>
</feature>
<keyword evidence="3" id="KW-1185">Reference proteome</keyword>
<dbReference type="AlphaFoldDB" id="A0A448YIL3"/>